<dbReference type="Pfam" id="PF13460">
    <property type="entry name" value="NAD_binding_10"/>
    <property type="match status" value="1"/>
</dbReference>
<reference evidence="3" key="1">
    <citation type="journal article" date="2019" name="Int. J. Syst. Evol. Microbiol.">
        <title>The Global Catalogue of Microorganisms (GCM) 10K type strain sequencing project: providing services to taxonomists for standard genome sequencing and annotation.</title>
        <authorList>
            <consortium name="The Broad Institute Genomics Platform"/>
            <consortium name="The Broad Institute Genome Sequencing Center for Infectious Disease"/>
            <person name="Wu L."/>
            <person name="Ma J."/>
        </authorList>
    </citation>
    <scope>NUCLEOTIDE SEQUENCE [LARGE SCALE GENOMIC DNA]</scope>
    <source>
        <strain evidence="3">JCM 17938</strain>
    </source>
</reference>
<gene>
    <name evidence="2" type="ORF">GCM10023195_10110</name>
</gene>
<dbReference type="InterPro" id="IPR036291">
    <property type="entry name" value="NAD(P)-bd_dom_sf"/>
</dbReference>
<evidence type="ECO:0000313" key="3">
    <source>
        <dbReference type="Proteomes" id="UP001500212"/>
    </source>
</evidence>
<dbReference type="EMBL" id="BAABHJ010000002">
    <property type="protein sequence ID" value="GAA4603129.1"/>
    <property type="molecule type" value="Genomic_DNA"/>
</dbReference>
<dbReference type="PANTHER" id="PTHR43162:SF1">
    <property type="entry name" value="PRESTALK A DIFFERENTIATION PROTEIN A"/>
    <property type="match status" value="1"/>
</dbReference>
<proteinExistence type="predicted"/>
<name>A0ABP8TDH0_9ACTN</name>
<accession>A0ABP8TDH0</accession>
<keyword evidence="3" id="KW-1185">Reference proteome</keyword>
<sequence>MTNTKILVFAATGNIGRHLVTFLRETGHAVRAVTRGPGTASLPADVEIVPGDLADLSTLDACLAGIDAVFLLWPLRAGERFPAVLDLIAARARRIVFLGTGGVPDLPFEEQDRLVHDCGIESTVLRPSTFAVNTLWWADQIRAGDVVRGAYGALPMSLIHEADMAAVAARALTGPGHDGATYTLTGPEVLTQAEQVRVIGEVLGRPLRWAELSRDQARQRLLADETFPDSFVDVLLDGYAAMLAGPPPVLTSTVEEVTGVPPRSLRQWVADHLDDFR</sequence>
<dbReference type="RefSeq" id="WP_345348963.1">
    <property type="nucleotide sequence ID" value="NZ_BAABHJ010000002.1"/>
</dbReference>
<evidence type="ECO:0000313" key="2">
    <source>
        <dbReference type="EMBL" id="GAA4603129.1"/>
    </source>
</evidence>
<dbReference type="Proteomes" id="UP001500212">
    <property type="component" value="Unassembled WGS sequence"/>
</dbReference>
<dbReference type="InterPro" id="IPR016040">
    <property type="entry name" value="NAD(P)-bd_dom"/>
</dbReference>
<dbReference type="SUPFAM" id="SSF51735">
    <property type="entry name" value="NAD(P)-binding Rossmann-fold domains"/>
    <property type="match status" value="1"/>
</dbReference>
<comment type="caution">
    <text evidence="2">The sequence shown here is derived from an EMBL/GenBank/DDBJ whole genome shotgun (WGS) entry which is preliminary data.</text>
</comment>
<dbReference type="PANTHER" id="PTHR43162">
    <property type="match status" value="1"/>
</dbReference>
<dbReference type="Gene3D" id="3.40.50.720">
    <property type="entry name" value="NAD(P)-binding Rossmann-like Domain"/>
    <property type="match status" value="1"/>
</dbReference>
<dbReference type="InterPro" id="IPR051604">
    <property type="entry name" value="Ergot_Alk_Oxidoreductase"/>
</dbReference>
<feature type="domain" description="NAD(P)-binding" evidence="1">
    <location>
        <begin position="11"/>
        <end position="130"/>
    </location>
</feature>
<organism evidence="2 3">
    <name type="scientific">Actinoallomurus liliacearum</name>
    <dbReference type="NCBI Taxonomy" id="1080073"/>
    <lineage>
        <taxon>Bacteria</taxon>
        <taxon>Bacillati</taxon>
        <taxon>Actinomycetota</taxon>
        <taxon>Actinomycetes</taxon>
        <taxon>Streptosporangiales</taxon>
        <taxon>Thermomonosporaceae</taxon>
        <taxon>Actinoallomurus</taxon>
    </lineage>
</organism>
<dbReference type="Gene3D" id="3.90.25.10">
    <property type="entry name" value="UDP-galactose 4-epimerase, domain 1"/>
    <property type="match status" value="1"/>
</dbReference>
<evidence type="ECO:0000259" key="1">
    <source>
        <dbReference type="Pfam" id="PF13460"/>
    </source>
</evidence>
<protein>
    <submittedName>
        <fullName evidence="2">NAD(P)H-binding protein</fullName>
    </submittedName>
</protein>